<reference evidence="2 3" key="1">
    <citation type="submission" date="2021-03" db="EMBL/GenBank/DDBJ databases">
        <authorList>
            <person name="Kim M.K."/>
        </authorList>
    </citation>
    <scope>NUCLEOTIDE SEQUENCE [LARGE SCALE GENOMIC DNA]</scope>
    <source>
        <strain evidence="2 3">BT507</strain>
    </source>
</reference>
<keyword evidence="1" id="KW-1133">Transmembrane helix</keyword>
<keyword evidence="3" id="KW-1185">Reference proteome</keyword>
<dbReference type="Proteomes" id="UP000670527">
    <property type="component" value="Unassembled WGS sequence"/>
</dbReference>
<protein>
    <recommendedName>
        <fullName evidence="4">PorT family protein</fullName>
    </recommendedName>
</protein>
<proteinExistence type="predicted"/>
<sequence length="554" mass="57844">MGTSANKAAPTSPDPRPTGDLEYLFRQKLGEAEVAPRFQLWEQLDHDLLVQQNETYRKRLLMHRWVAAACVLLLLSVGGWLSVQQLQPSTSPELAGTTTANRTVADYSATTAGRRAAAAQTGSLAKAGAVPAAQEEEELNLTTGLSKTAAGNQLLAALSQPEGGLMGEGTSYTKGQQVGGQLAGAGSGASAGFANTFSRNGSPVFAAYTPATTEANNYSIKAGASTWDLLTARAARLGSALGRFTHPDTLKPSLLAAPPMLAAVMPPMEEEEEKKKRALGGWRFGGSHAVSAFNPNINFAQASTQSTVSAINNLAMLDSRGVQKVAYETGAAEYRQNLRAGVGQRVALTAARPAGKHWVLLAGVEAAEYRASSETSFSSVAQSETAYAGRATVAYQAASNSFSNSAAYARDAVGYTAAPRATSYRYRTVGVPVAARYGSQKTGVSLYAKVGAAVDLLLGSRVEVADEAAATRDYSLNTANSPYRQVIATVRGGGGVQYRPAGATWAILAGPTAEAGLTTLNRDPAQALLRRSRPYMVGVEASVEFGGGKAVTVH</sequence>
<dbReference type="EMBL" id="JAGETX010000002">
    <property type="protein sequence ID" value="MBO3269879.1"/>
    <property type="molecule type" value="Genomic_DNA"/>
</dbReference>
<evidence type="ECO:0008006" key="4">
    <source>
        <dbReference type="Google" id="ProtNLM"/>
    </source>
</evidence>
<accession>A0ABS3TB75</accession>
<evidence type="ECO:0000256" key="1">
    <source>
        <dbReference type="SAM" id="Phobius"/>
    </source>
</evidence>
<evidence type="ECO:0000313" key="2">
    <source>
        <dbReference type="EMBL" id="MBO3269879.1"/>
    </source>
</evidence>
<organism evidence="2 3">
    <name type="scientific">Hymenobacter defluvii</name>
    <dbReference type="NCBI Taxonomy" id="2054411"/>
    <lineage>
        <taxon>Bacteria</taxon>
        <taxon>Pseudomonadati</taxon>
        <taxon>Bacteroidota</taxon>
        <taxon>Cytophagia</taxon>
        <taxon>Cytophagales</taxon>
        <taxon>Hymenobacteraceae</taxon>
        <taxon>Hymenobacter</taxon>
    </lineage>
</organism>
<keyword evidence="1" id="KW-0472">Membrane</keyword>
<feature type="transmembrane region" description="Helical" evidence="1">
    <location>
        <begin position="65"/>
        <end position="83"/>
    </location>
</feature>
<name>A0ABS3TB75_9BACT</name>
<evidence type="ECO:0000313" key="3">
    <source>
        <dbReference type="Proteomes" id="UP000670527"/>
    </source>
</evidence>
<dbReference type="RefSeq" id="WP_208306537.1">
    <property type="nucleotide sequence ID" value="NZ_JAGETX010000002.1"/>
</dbReference>
<keyword evidence="1" id="KW-0812">Transmembrane</keyword>
<gene>
    <name evidence="2" type="ORF">J4D97_04385</name>
</gene>
<comment type="caution">
    <text evidence="2">The sequence shown here is derived from an EMBL/GenBank/DDBJ whole genome shotgun (WGS) entry which is preliminary data.</text>
</comment>